<dbReference type="Gene3D" id="1.10.260.40">
    <property type="entry name" value="lambda repressor-like DNA-binding domains"/>
    <property type="match status" value="1"/>
</dbReference>
<dbReference type="CDD" id="cd00093">
    <property type="entry name" value="HTH_XRE"/>
    <property type="match status" value="1"/>
</dbReference>
<dbReference type="OrthoDB" id="3518652at2"/>
<sequence length="263" mass="29417">MSADRNPRLHELGAFLRARRNQLRPGDVGLDLPPARRQVAGLRREEVADLTFISREYYLRIEQGRVPPSNEVLDRLISLLCPTEDEARYARQLLAGAGLRASPAPTEPVATEPLSRLLRHLTDVPAILVGPQTSVLEWNAAAADLFIDFAAIPVDRRTFAYLLFDDATMQSRFLDLASMQDVVVGILRATGTDSLDNRVYSAQLQVLSTMSPAFHDRWHQFGVAQPRGLSHVPLRHPDGTEMVVDLIVLLLDDPSQRLLLFLR</sequence>
<proteinExistence type="predicted"/>
<dbReference type="EMBL" id="CAJB01000113">
    <property type="protein sequence ID" value="CCH77535.1"/>
    <property type="molecule type" value="Genomic_DNA"/>
</dbReference>
<dbReference type="RefSeq" id="WP_048550348.1">
    <property type="nucleotide sequence ID" value="NZ_HF570958.1"/>
</dbReference>
<dbReference type="Pfam" id="PF13560">
    <property type="entry name" value="HTH_31"/>
    <property type="match status" value="1"/>
</dbReference>
<dbReference type="InterPro" id="IPR001387">
    <property type="entry name" value="Cro/C1-type_HTH"/>
</dbReference>
<dbReference type="GO" id="GO:0003677">
    <property type="term" value="F:DNA binding"/>
    <property type="evidence" value="ECO:0007669"/>
    <property type="project" value="InterPro"/>
</dbReference>
<dbReference type="Gene3D" id="3.30.450.180">
    <property type="match status" value="1"/>
</dbReference>
<dbReference type="Pfam" id="PF17765">
    <property type="entry name" value="MLTR_LBD"/>
    <property type="match status" value="1"/>
</dbReference>
<accession>A0A077LZY2</accession>
<dbReference type="STRING" id="1194083.BN12_200031"/>
<reference evidence="2 3" key="1">
    <citation type="journal article" date="2013" name="ISME J.">
        <title>A metabolic model for members of the genus Tetrasphaera involved in enhanced biological phosphorus removal.</title>
        <authorList>
            <person name="Kristiansen R."/>
            <person name="Nguyen H.T.T."/>
            <person name="Saunders A.M."/>
            <person name="Nielsen J.L."/>
            <person name="Wimmer R."/>
            <person name="Le V.Q."/>
            <person name="McIlroy S.J."/>
            <person name="Petrovski S."/>
            <person name="Seviour R.J."/>
            <person name="Calteau A."/>
            <person name="Nielsen K.L."/>
            <person name="Nielsen P.H."/>
        </authorList>
    </citation>
    <scope>NUCLEOTIDE SEQUENCE [LARGE SCALE GENOMIC DNA]</scope>
    <source>
        <strain evidence="2 3">T1-X7</strain>
    </source>
</reference>
<dbReference type="InterPro" id="IPR010982">
    <property type="entry name" value="Lambda_DNA-bd_dom_sf"/>
</dbReference>
<dbReference type="PANTHER" id="PTHR35010:SF2">
    <property type="entry name" value="BLL4672 PROTEIN"/>
    <property type="match status" value="1"/>
</dbReference>
<evidence type="ECO:0000313" key="2">
    <source>
        <dbReference type="EMBL" id="CCH77535.1"/>
    </source>
</evidence>
<protein>
    <submittedName>
        <fullName evidence="2">Helix-turn-helix protein</fullName>
    </submittedName>
</protein>
<dbReference type="PROSITE" id="PS50943">
    <property type="entry name" value="HTH_CROC1"/>
    <property type="match status" value="1"/>
</dbReference>
<dbReference type="AlphaFoldDB" id="A0A077LZY2"/>
<dbReference type="Proteomes" id="UP000035721">
    <property type="component" value="Unassembled WGS sequence"/>
</dbReference>
<dbReference type="SUPFAM" id="SSF47413">
    <property type="entry name" value="lambda repressor-like DNA-binding domains"/>
    <property type="match status" value="1"/>
</dbReference>
<gene>
    <name evidence="2" type="ORF">BN12_200031</name>
</gene>
<dbReference type="InterPro" id="IPR041413">
    <property type="entry name" value="MLTR_LBD"/>
</dbReference>
<evidence type="ECO:0000313" key="3">
    <source>
        <dbReference type="Proteomes" id="UP000035721"/>
    </source>
</evidence>
<dbReference type="PANTHER" id="PTHR35010">
    <property type="entry name" value="BLL4672 PROTEIN-RELATED"/>
    <property type="match status" value="1"/>
</dbReference>
<organism evidence="2 3">
    <name type="scientific">Nostocoides japonicum T1-X7</name>
    <dbReference type="NCBI Taxonomy" id="1194083"/>
    <lineage>
        <taxon>Bacteria</taxon>
        <taxon>Bacillati</taxon>
        <taxon>Actinomycetota</taxon>
        <taxon>Actinomycetes</taxon>
        <taxon>Micrococcales</taxon>
        <taxon>Intrasporangiaceae</taxon>
        <taxon>Nostocoides</taxon>
    </lineage>
</organism>
<comment type="caution">
    <text evidence="2">The sequence shown here is derived from an EMBL/GenBank/DDBJ whole genome shotgun (WGS) entry which is preliminary data.</text>
</comment>
<keyword evidence="3" id="KW-1185">Reference proteome</keyword>
<name>A0A077LZY2_9MICO</name>
<evidence type="ECO:0000259" key="1">
    <source>
        <dbReference type="PROSITE" id="PS50943"/>
    </source>
</evidence>
<dbReference type="SMART" id="SM00530">
    <property type="entry name" value="HTH_XRE"/>
    <property type="match status" value="1"/>
</dbReference>
<feature type="domain" description="HTH cro/C1-type" evidence="1">
    <location>
        <begin position="35"/>
        <end position="87"/>
    </location>
</feature>